<evidence type="ECO:0000313" key="4">
    <source>
        <dbReference type="Proteomes" id="UP001205566"/>
    </source>
</evidence>
<dbReference type="InterPro" id="IPR025498">
    <property type="entry name" value="DUF4389"/>
</dbReference>
<proteinExistence type="predicted"/>
<feature type="compositionally biased region" description="Acidic residues" evidence="1">
    <location>
        <begin position="90"/>
        <end position="105"/>
    </location>
</feature>
<evidence type="ECO:0000256" key="1">
    <source>
        <dbReference type="SAM" id="MobiDB-lite"/>
    </source>
</evidence>
<keyword evidence="4" id="KW-1185">Reference proteome</keyword>
<feature type="region of interest" description="Disordered" evidence="1">
    <location>
        <begin position="86"/>
        <end position="105"/>
    </location>
</feature>
<evidence type="ECO:0000313" key="3">
    <source>
        <dbReference type="EMBL" id="MCQ3829398.1"/>
    </source>
</evidence>
<organism evidence="3 4">
    <name type="scientific">Microbulbifer elongatus</name>
    <dbReference type="NCBI Taxonomy" id="86173"/>
    <lineage>
        <taxon>Bacteria</taxon>
        <taxon>Pseudomonadati</taxon>
        <taxon>Pseudomonadota</taxon>
        <taxon>Gammaproteobacteria</taxon>
        <taxon>Cellvibrionales</taxon>
        <taxon>Microbulbiferaceae</taxon>
        <taxon>Microbulbifer</taxon>
    </lineage>
</organism>
<gene>
    <name evidence="3" type="ORF">HXX02_08060</name>
</gene>
<accession>A0ABT1NZX2</accession>
<sequence>MSNEELKQNLTSTNQWLRLVYMVLFAVLLEIAGFVMLAVVIAQFLFAIFTGGANDNLRRLGDQISSYIYQALQFLIYNTEEKPFPFSEWPESEEEDLSSYESAEEVDGEVIDDVDTLEAELDDVEAEVDDVEAEVDEVQAEVDEVLGESSDDVIEPESASAEEQAAEKPPKRKKPAKTSKASDEEETVIELGADSAEAAASDSEGKASDEKK</sequence>
<dbReference type="RefSeq" id="WP_255874255.1">
    <property type="nucleotide sequence ID" value="NZ_JACASI010000025.1"/>
</dbReference>
<feature type="compositionally biased region" description="Acidic residues" evidence="1">
    <location>
        <begin position="144"/>
        <end position="155"/>
    </location>
</feature>
<feature type="compositionally biased region" description="Low complexity" evidence="1">
    <location>
        <begin position="192"/>
        <end position="202"/>
    </location>
</feature>
<comment type="caution">
    <text evidence="3">The sequence shown here is derived from an EMBL/GenBank/DDBJ whole genome shotgun (WGS) entry which is preliminary data.</text>
</comment>
<dbReference type="Proteomes" id="UP001205566">
    <property type="component" value="Unassembled WGS sequence"/>
</dbReference>
<evidence type="ECO:0000256" key="2">
    <source>
        <dbReference type="SAM" id="Phobius"/>
    </source>
</evidence>
<dbReference type="Pfam" id="PF14333">
    <property type="entry name" value="DUF4389"/>
    <property type="match status" value="1"/>
</dbReference>
<keyword evidence="2" id="KW-0812">Transmembrane</keyword>
<keyword evidence="2" id="KW-0472">Membrane</keyword>
<feature type="compositionally biased region" description="Basic and acidic residues" evidence="1">
    <location>
        <begin position="203"/>
        <end position="212"/>
    </location>
</feature>
<feature type="transmembrane region" description="Helical" evidence="2">
    <location>
        <begin position="20"/>
        <end position="49"/>
    </location>
</feature>
<name>A0ABT1NZX2_9GAMM</name>
<keyword evidence="2" id="KW-1133">Transmembrane helix</keyword>
<dbReference type="EMBL" id="JACASI010000025">
    <property type="protein sequence ID" value="MCQ3829398.1"/>
    <property type="molecule type" value="Genomic_DNA"/>
</dbReference>
<protein>
    <submittedName>
        <fullName evidence="3">DUF4389 domain-containing protein</fullName>
    </submittedName>
</protein>
<reference evidence="3" key="1">
    <citation type="thesis" date="2020" institute="Technische Universitat Dresden" country="Dresden, Germany">
        <title>The Agarolytic System of Microbulbifer elongatus PORT2, Isolated from Batu Karas, Pangandaran West Java Indonesia.</title>
        <authorList>
            <person name="Anggraeni S.R."/>
        </authorList>
    </citation>
    <scope>NUCLEOTIDE SEQUENCE</scope>
    <source>
        <strain evidence="3">PORT2</strain>
    </source>
</reference>
<feature type="region of interest" description="Disordered" evidence="1">
    <location>
        <begin position="144"/>
        <end position="212"/>
    </location>
</feature>